<dbReference type="InterPro" id="IPR002469">
    <property type="entry name" value="Peptidase_S9B_N"/>
</dbReference>
<evidence type="ECO:0000313" key="4">
    <source>
        <dbReference type="EMBL" id="MBB6544264.1"/>
    </source>
</evidence>
<keyword evidence="4" id="KW-0645">Protease</keyword>
<dbReference type="AlphaFoldDB" id="A0A7X0NIW5"/>
<dbReference type="GO" id="GO:0006508">
    <property type="term" value="P:proteolysis"/>
    <property type="evidence" value="ECO:0007669"/>
    <property type="project" value="InterPro"/>
</dbReference>
<comment type="caution">
    <text evidence="4">The sequence shown here is derived from an EMBL/GenBank/DDBJ whole genome shotgun (WGS) entry which is preliminary data.</text>
</comment>
<dbReference type="PANTHER" id="PTHR11731:SF193">
    <property type="entry name" value="DIPEPTIDYL PEPTIDASE 9"/>
    <property type="match status" value="1"/>
</dbReference>
<organism evidence="4 5">
    <name type="scientific">Thalassotalea piscium</name>
    <dbReference type="NCBI Taxonomy" id="1230533"/>
    <lineage>
        <taxon>Bacteria</taxon>
        <taxon>Pseudomonadati</taxon>
        <taxon>Pseudomonadota</taxon>
        <taxon>Gammaproteobacteria</taxon>
        <taxon>Alteromonadales</taxon>
        <taxon>Colwelliaceae</taxon>
        <taxon>Thalassotalea</taxon>
    </lineage>
</organism>
<feature type="domain" description="Dipeptidylpeptidase IV N-terminal" evidence="3">
    <location>
        <begin position="127"/>
        <end position="463"/>
    </location>
</feature>
<gene>
    <name evidence="4" type="ORF">HNQ55_002793</name>
</gene>
<dbReference type="RefSeq" id="WP_184425219.1">
    <property type="nucleotide sequence ID" value="NZ_AP027362.1"/>
</dbReference>
<dbReference type="SUPFAM" id="SSF53474">
    <property type="entry name" value="alpha/beta-Hydrolases"/>
    <property type="match status" value="1"/>
</dbReference>
<feature type="domain" description="Peptidase S9 prolyl oligopeptidase catalytic" evidence="2">
    <location>
        <begin position="552"/>
        <end position="742"/>
    </location>
</feature>
<reference evidence="4 5" key="1">
    <citation type="submission" date="2020-08" db="EMBL/GenBank/DDBJ databases">
        <title>Genomic Encyclopedia of Type Strains, Phase IV (KMG-IV): sequencing the most valuable type-strain genomes for metagenomic binning, comparative biology and taxonomic classification.</title>
        <authorList>
            <person name="Goeker M."/>
        </authorList>
    </citation>
    <scope>NUCLEOTIDE SEQUENCE [LARGE SCALE GENOMIC DNA]</scope>
    <source>
        <strain evidence="4 5">DSM 26287</strain>
    </source>
</reference>
<keyword evidence="1" id="KW-0732">Signal</keyword>
<feature type="signal peptide" evidence="1">
    <location>
        <begin position="1"/>
        <end position="21"/>
    </location>
</feature>
<accession>A0A7X0NIW5</accession>
<dbReference type="InterPro" id="IPR001375">
    <property type="entry name" value="Peptidase_S9_cat"/>
</dbReference>
<keyword evidence="4" id="KW-0378">Hydrolase</keyword>
<dbReference type="PROSITE" id="PS51257">
    <property type="entry name" value="PROKAR_LIPOPROTEIN"/>
    <property type="match status" value="1"/>
</dbReference>
<dbReference type="Pfam" id="PF00930">
    <property type="entry name" value="DPPIV_N"/>
    <property type="match status" value="1"/>
</dbReference>
<dbReference type="GO" id="GO:0004177">
    <property type="term" value="F:aminopeptidase activity"/>
    <property type="evidence" value="ECO:0007669"/>
    <property type="project" value="UniProtKB-KW"/>
</dbReference>
<dbReference type="Proteomes" id="UP000537141">
    <property type="component" value="Unassembled WGS sequence"/>
</dbReference>
<dbReference type="Pfam" id="PF00326">
    <property type="entry name" value="Peptidase_S9"/>
    <property type="match status" value="1"/>
</dbReference>
<dbReference type="InterPro" id="IPR029058">
    <property type="entry name" value="AB_hydrolase_fold"/>
</dbReference>
<dbReference type="GO" id="GO:0008239">
    <property type="term" value="F:dipeptidyl-peptidase activity"/>
    <property type="evidence" value="ECO:0007669"/>
    <property type="project" value="TreeGrafter"/>
</dbReference>
<dbReference type="PANTHER" id="PTHR11731">
    <property type="entry name" value="PROTEASE FAMILY S9B,C DIPEPTIDYL-PEPTIDASE IV-RELATED"/>
    <property type="match status" value="1"/>
</dbReference>
<sequence length="743" mass="85108">MNKLLVMLLGMLVLGCQLSPASTSIKAANIERAQLFSPENLKGKVHNLSITPHWINNKDHFWFERYSSENGQEFVLVSSESKQALFEQTLLKHALKPFIEIDWRTKPLDQVSFDGNMLSFAIEKDKYTCAINTKPYSCLLNNSVDKPVAKYLSPNNQHYVKVVDYNLYLCSAETSTCKQMTDDGSESEPYAVKHPYPEALLANSNYEPQDNLQVYWSDDSKYLISYKLFRSGVNKLTLTDSVSDNGFSVNTVSYYYPKAGDSILPNAQIYLIDTVAQQGKLLDAPKIMQTYYGGAIWGEWHNNDFYYHDRRRGNREYHLRKVIAKEARVISLIKETDEEFIDPWVQTFKNLTQSEQVIWSSQRSGYQHLYLYDANNGALINPITKGQYTVRDIKGVDEEKGVLYFEASGKEANEDPYVRHLYRINLDGSNLKLLTPEPLEHSAIISPNYNYIIDSYSDPSTPTQSWLRDASTGKKLLKLDQADISELTAIGWQPPEPFTVLADDGKTPLYGLIYKPSNFNDKKSYPIIDDTYTGPHNFFTPKSFNTYTNQRPALAELGFIVIKMDGRGTNKRGKAFHRHSYKNLAAGTDDHVWAIQQLAKKRPYFDLSRVGIFGFSAGGYDTMQAMLRHNNFFKAGVSASGNHDFRVDKSGWNEIWMGWPETEHWDQQSNYTNVERLKGKLLLAHGELDSNVHPSATLRLVDKLIKANKEFDLLIMPKMGHVLDNSPYFVEKRWRFFIEHLQP</sequence>
<dbReference type="GO" id="GO:0008236">
    <property type="term" value="F:serine-type peptidase activity"/>
    <property type="evidence" value="ECO:0007669"/>
    <property type="project" value="InterPro"/>
</dbReference>
<keyword evidence="5" id="KW-1185">Reference proteome</keyword>
<dbReference type="InterPro" id="IPR050278">
    <property type="entry name" value="Serine_Prot_S9B/DPPIV"/>
</dbReference>
<feature type="chain" id="PRO_5030579367" evidence="1">
    <location>
        <begin position="22"/>
        <end position="743"/>
    </location>
</feature>
<dbReference type="EMBL" id="JACHHU010000026">
    <property type="protein sequence ID" value="MBB6544264.1"/>
    <property type="molecule type" value="Genomic_DNA"/>
</dbReference>
<dbReference type="Gene3D" id="2.140.10.30">
    <property type="entry name" value="Dipeptidylpeptidase IV, N-terminal domain"/>
    <property type="match status" value="1"/>
</dbReference>
<evidence type="ECO:0000256" key="1">
    <source>
        <dbReference type="SAM" id="SignalP"/>
    </source>
</evidence>
<keyword evidence="4" id="KW-0031">Aminopeptidase</keyword>
<evidence type="ECO:0000259" key="3">
    <source>
        <dbReference type="Pfam" id="PF00930"/>
    </source>
</evidence>
<proteinExistence type="predicted"/>
<dbReference type="SUPFAM" id="SSF82171">
    <property type="entry name" value="DPP6 N-terminal domain-like"/>
    <property type="match status" value="1"/>
</dbReference>
<evidence type="ECO:0000313" key="5">
    <source>
        <dbReference type="Proteomes" id="UP000537141"/>
    </source>
</evidence>
<evidence type="ECO:0000259" key="2">
    <source>
        <dbReference type="Pfam" id="PF00326"/>
    </source>
</evidence>
<name>A0A7X0NIW5_9GAMM</name>
<dbReference type="Gene3D" id="3.40.50.1820">
    <property type="entry name" value="alpha/beta hydrolase"/>
    <property type="match status" value="1"/>
</dbReference>
<protein>
    <submittedName>
        <fullName evidence="4">Dipeptidyl aminopeptidase/acylaminoacyl peptidase</fullName>
    </submittedName>
</protein>